<dbReference type="PANTHER" id="PTHR40266">
    <property type="entry name" value="TOXIN HIGB-1"/>
    <property type="match status" value="1"/>
</dbReference>
<dbReference type="AlphaFoldDB" id="A0A6I6JHB0"/>
<evidence type="ECO:0000313" key="2">
    <source>
        <dbReference type="Proteomes" id="UP000428328"/>
    </source>
</evidence>
<evidence type="ECO:0000313" key="1">
    <source>
        <dbReference type="EMBL" id="QGY41561.1"/>
    </source>
</evidence>
<accession>A0A6I6JHB0</accession>
<dbReference type="SUPFAM" id="SSF143011">
    <property type="entry name" value="RelE-like"/>
    <property type="match status" value="1"/>
</dbReference>
<dbReference type="InterPro" id="IPR007711">
    <property type="entry name" value="HigB-1"/>
</dbReference>
<dbReference type="Gene3D" id="3.30.2310.20">
    <property type="entry name" value="RelE-like"/>
    <property type="match status" value="1"/>
</dbReference>
<gene>
    <name evidence="1" type="ORF">GM415_16010</name>
</gene>
<dbReference type="Proteomes" id="UP000428328">
    <property type="component" value="Chromosome"/>
</dbReference>
<keyword evidence="2" id="KW-1185">Reference proteome</keyword>
<dbReference type="EMBL" id="CP046400">
    <property type="protein sequence ID" value="QGY41561.1"/>
    <property type="molecule type" value="Genomic_DNA"/>
</dbReference>
<reference evidence="1 2" key="1">
    <citation type="submission" date="2019-11" db="EMBL/GenBank/DDBJ databases">
        <authorList>
            <person name="Zheng R.K."/>
            <person name="Sun C.M."/>
        </authorList>
    </citation>
    <scope>NUCLEOTIDE SEQUENCE [LARGE SCALE GENOMIC DNA]</scope>
    <source>
        <strain evidence="1 2">SRB007</strain>
    </source>
</reference>
<dbReference type="Pfam" id="PF05015">
    <property type="entry name" value="HigB-like_toxin"/>
    <property type="match status" value="1"/>
</dbReference>
<dbReference type="PANTHER" id="PTHR40266:SF2">
    <property type="entry name" value="TOXIN HIGB-1"/>
    <property type="match status" value="1"/>
</dbReference>
<dbReference type="InterPro" id="IPR035093">
    <property type="entry name" value="RelE/ParE_toxin_dom_sf"/>
</dbReference>
<dbReference type="KEGG" id="psel:GM415_16010"/>
<dbReference type="RefSeq" id="WP_158949961.1">
    <property type="nucleotide sequence ID" value="NZ_CP046400.1"/>
</dbReference>
<sequence length="92" mass="10538">MIKSFLHKGLEVFFRTGSSKGIQSKHADRLGRMLDRLDAAVEVRDMNAPGYDLHPLKGKLAGHWSVKVSGNWRMTFRMENGNAYVVNYLDYH</sequence>
<organism evidence="1 2">
    <name type="scientific">Pseudodesulfovibrio cashew</name>
    <dbReference type="NCBI Taxonomy" id="2678688"/>
    <lineage>
        <taxon>Bacteria</taxon>
        <taxon>Pseudomonadati</taxon>
        <taxon>Thermodesulfobacteriota</taxon>
        <taxon>Desulfovibrionia</taxon>
        <taxon>Desulfovibrionales</taxon>
        <taxon>Desulfovibrionaceae</taxon>
    </lineage>
</organism>
<proteinExistence type="predicted"/>
<name>A0A6I6JHB0_9BACT</name>
<protein>
    <submittedName>
        <fullName evidence="1">Peptidase</fullName>
    </submittedName>
</protein>